<comment type="caution">
    <text evidence="1">The sequence shown here is derived from an EMBL/GenBank/DDBJ whole genome shotgun (WGS) entry which is preliminary data.</text>
</comment>
<protein>
    <recommendedName>
        <fullName evidence="3">NAD(FAD)-dependent dehydrogenase</fullName>
    </recommendedName>
</protein>
<dbReference type="PANTHER" id="PTHR39450:SF1">
    <property type="entry name" value="DUF1667 DOMAIN-CONTAINING PROTEIN"/>
    <property type="match status" value="1"/>
</dbReference>
<proteinExistence type="predicted"/>
<dbReference type="InterPro" id="IPR036593">
    <property type="entry name" value="CPE0013-like_sf"/>
</dbReference>
<dbReference type="AlphaFoldDB" id="A0A1U7NDZ4"/>
<dbReference type="EMBL" id="MPJW01000195">
    <property type="protein sequence ID" value="OLU37637.1"/>
    <property type="molecule type" value="Genomic_DNA"/>
</dbReference>
<reference evidence="1 2" key="1">
    <citation type="submission" date="2016-11" db="EMBL/GenBank/DDBJ databases">
        <title>Description of two novel members of the family Erysipelotrichaceae: Ileibacterium lipovorans gen. nov., sp. nov. and Dubosiella newyorkensis, gen. nov., sp. nov.</title>
        <authorList>
            <person name="Cox L.M."/>
            <person name="Sohn J."/>
            <person name="Tyrrell K.L."/>
            <person name="Citron D.M."/>
            <person name="Lawson P.A."/>
            <person name="Patel N.B."/>
            <person name="Iizumi T."/>
            <person name="Perez-Perez G.I."/>
            <person name="Goldstein E.J."/>
            <person name="Blaser M.J."/>
        </authorList>
    </citation>
    <scope>NUCLEOTIDE SEQUENCE [LARGE SCALE GENOMIC DNA]</scope>
    <source>
        <strain evidence="1 2">NYU-BL-A3</strain>
    </source>
</reference>
<dbReference type="GeneID" id="82203510"/>
<organism evidence="1 2">
    <name type="scientific">Ileibacterium valens</name>
    <dbReference type="NCBI Taxonomy" id="1862668"/>
    <lineage>
        <taxon>Bacteria</taxon>
        <taxon>Bacillati</taxon>
        <taxon>Bacillota</taxon>
        <taxon>Erysipelotrichia</taxon>
        <taxon>Erysipelotrichales</taxon>
        <taxon>Erysipelotrichaceae</taxon>
        <taxon>Ileibacterium</taxon>
    </lineage>
</organism>
<evidence type="ECO:0000313" key="2">
    <source>
        <dbReference type="Proteomes" id="UP000186341"/>
    </source>
</evidence>
<dbReference type="PANTHER" id="PTHR39450">
    <property type="entry name" value="MOLYBDOPTERIN OXIDOREDUCTASE, 4FE-4S CLUSTER-BINDING SUBUNIT"/>
    <property type="match status" value="1"/>
</dbReference>
<dbReference type="InterPro" id="IPR012460">
    <property type="entry name" value="DUF1667"/>
</dbReference>
<evidence type="ECO:0008006" key="3">
    <source>
        <dbReference type="Google" id="ProtNLM"/>
    </source>
</evidence>
<dbReference type="Proteomes" id="UP000186341">
    <property type="component" value="Unassembled WGS sequence"/>
</dbReference>
<dbReference type="SUPFAM" id="SSF160148">
    <property type="entry name" value="CPE0013-like"/>
    <property type="match status" value="1"/>
</dbReference>
<dbReference type="RefSeq" id="WP_075820700.1">
    <property type="nucleotide sequence ID" value="NZ_CAJUTZ010000017.1"/>
</dbReference>
<keyword evidence="2" id="KW-1185">Reference proteome</keyword>
<dbReference type="OrthoDB" id="9811531at2"/>
<accession>A0A1U7NDZ4</accession>
<sequence>METRDLICINCPMGCQLHIELENGQVISLSGNTCPRGDAYGRSEVEKPVRMITSILPVENGDLPMVSCKTSKPIDKNKIFDIMNALKDVSVQAPIEIGDILVAHPAGSDADIIATRKIQKI</sequence>
<dbReference type="Pfam" id="PF07892">
    <property type="entry name" value="DUF1667"/>
    <property type="match status" value="1"/>
</dbReference>
<evidence type="ECO:0000313" key="1">
    <source>
        <dbReference type="EMBL" id="OLU37637.1"/>
    </source>
</evidence>
<dbReference type="Gene3D" id="3.10.530.10">
    <property type="entry name" value="CPE0013-like"/>
    <property type="match status" value="1"/>
</dbReference>
<name>A0A1U7NDZ4_9FIRM</name>
<gene>
    <name evidence="1" type="ORF">BO222_10125</name>
</gene>